<dbReference type="EMBL" id="JACGWN010000009">
    <property type="protein sequence ID" value="KAL0433633.1"/>
    <property type="molecule type" value="Genomic_DNA"/>
</dbReference>
<dbReference type="Pfam" id="PF13456">
    <property type="entry name" value="RVT_3"/>
    <property type="match status" value="1"/>
</dbReference>
<organism evidence="2">
    <name type="scientific">Sesamum latifolium</name>
    <dbReference type="NCBI Taxonomy" id="2727402"/>
    <lineage>
        <taxon>Eukaryota</taxon>
        <taxon>Viridiplantae</taxon>
        <taxon>Streptophyta</taxon>
        <taxon>Embryophyta</taxon>
        <taxon>Tracheophyta</taxon>
        <taxon>Spermatophyta</taxon>
        <taxon>Magnoliopsida</taxon>
        <taxon>eudicotyledons</taxon>
        <taxon>Gunneridae</taxon>
        <taxon>Pentapetalae</taxon>
        <taxon>asterids</taxon>
        <taxon>lamiids</taxon>
        <taxon>Lamiales</taxon>
        <taxon>Pedaliaceae</taxon>
        <taxon>Sesamum</taxon>
    </lineage>
</organism>
<protein>
    <recommendedName>
        <fullName evidence="1">RNase H type-1 domain-containing protein</fullName>
    </recommendedName>
</protein>
<sequence length="100" mass="11442">MFEFKASNNKAEYEVHAMGMQMAWKAGARYLIAYLDSQLIVKQIEGIYEAEEDNMVQYLQGIEGLKTKFEGFQLIQILLEENTKVDLSKLASGLQDCITR</sequence>
<dbReference type="InterPro" id="IPR036397">
    <property type="entry name" value="RNaseH_sf"/>
</dbReference>
<dbReference type="Gene3D" id="3.30.420.10">
    <property type="entry name" value="Ribonuclease H-like superfamily/Ribonuclease H"/>
    <property type="match status" value="1"/>
</dbReference>
<proteinExistence type="predicted"/>
<dbReference type="PANTHER" id="PTHR48475">
    <property type="entry name" value="RIBONUCLEASE H"/>
    <property type="match status" value="1"/>
</dbReference>
<gene>
    <name evidence="2" type="ORF">Slati_2697600</name>
</gene>
<comment type="caution">
    <text evidence="2">The sequence shown here is derived from an EMBL/GenBank/DDBJ whole genome shotgun (WGS) entry which is preliminary data.</text>
</comment>
<evidence type="ECO:0000313" key="2">
    <source>
        <dbReference type="EMBL" id="KAL0433633.1"/>
    </source>
</evidence>
<dbReference type="GO" id="GO:0004523">
    <property type="term" value="F:RNA-DNA hybrid ribonuclease activity"/>
    <property type="evidence" value="ECO:0007669"/>
    <property type="project" value="InterPro"/>
</dbReference>
<dbReference type="InterPro" id="IPR012337">
    <property type="entry name" value="RNaseH-like_sf"/>
</dbReference>
<reference evidence="2" key="2">
    <citation type="journal article" date="2024" name="Plant">
        <title>Genomic evolution and insights into agronomic trait innovations of Sesamum species.</title>
        <authorList>
            <person name="Miao H."/>
            <person name="Wang L."/>
            <person name="Qu L."/>
            <person name="Liu H."/>
            <person name="Sun Y."/>
            <person name="Le M."/>
            <person name="Wang Q."/>
            <person name="Wei S."/>
            <person name="Zheng Y."/>
            <person name="Lin W."/>
            <person name="Duan Y."/>
            <person name="Cao H."/>
            <person name="Xiong S."/>
            <person name="Wang X."/>
            <person name="Wei L."/>
            <person name="Li C."/>
            <person name="Ma Q."/>
            <person name="Ju M."/>
            <person name="Zhao R."/>
            <person name="Li G."/>
            <person name="Mu C."/>
            <person name="Tian Q."/>
            <person name="Mei H."/>
            <person name="Zhang T."/>
            <person name="Gao T."/>
            <person name="Zhang H."/>
        </authorList>
    </citation>
    <scope>NUCLEOTIDE SEQUENCE</scope>
    <source>
        <strain evidence="2">KEN1</strain>
    </source>
</reference>
<accession>A0AAW2VWG1</accession>
<dbReference type="InterPro" id="IPR002156">
    <property type="entry name" value="RNaseH_domain"/>
</dbReference>
<reference evidence="2" key="1">
    <citation type="submission" date="2020-06" db="EMBL/GenBank/DDBJ databases">
        <authorList>
            <person name="Li T."/>
            <person name="Hu X."/>
            <person name="Zhang T."/>
            <person name="Song X."/>
            <person name="Zhang H."/>
            <person name="Dai N."/>
            <person name="Sheng W."/>
            <person name="Hou X."/>
            <person name="Wei L."/>
        </authorList>
    </citation>
    <scope>NUCLEOTIDE SEQUENCE</scope>
    <source>
        <strain evidence="2">KEN1</strain>
        <tissue evidence="2">Leaf</tissue>
    </source>
</reference>
<feature type="domain" description="RNase H type-1" evidence="1">
    <location>
        <begin position="5"/>
        <end position="86"/>
    </location>
</feature>
<dbReference type="SUPFAM" id="SSF53098">
    <property type="entry name" value="Ribonuclease H-like"/>
    <property type="match status" value="1"/>
</dbReference>
<dbReference type="PANTHER" id="PTHR48475:SF2">
    <property type="entry name" value="RIBONUCLEASE H"/>
    <property type="match status" value="1"/>
</dbReference>
<evidence type="ECO:0000259" key="1">
    <source>
        <dbReference type="Pfam" id="PF13456"/>
    </source>
</evidence>
<dbReference type="GO" id="GO:0003676">
    <property type="term" value="F:nucleic acid binding"/>
    <property type="evidence" value="ECO:0007669"/>
    <property type="project" value="InterPro"/>
</dbReference>
<name>A0AAW2VWG1_9LAMI</name>
<dbReference type="AlphaFoldDB" id="A0AAW2VWG1"/>